<protein>
    <submittedName>
        <fullName evidence="2">Uncharacterized protein</fullName>
    </submittedName>
</protein>
<evidence type="ECO:0000313" key="2">
    <source>
        <dbReference type="EMBL" id="MFC4630223.1"/>
    </source>
</evidence>
<name>A0ABV9HK14_9MICO</name>
<dbReference type="Proteomes" id="UP001596011">
    <property type="component" value="Unassembled WGS sequence"/>
</dbReference>
<keyword evidence="3" id="KW-1185">Reference proteome</keyword>
<keyword evidence="1" id="KW-0472">Membrane</keyword>
<feature type="transmembrane region" description="Helical" evidence="1">
    <location>
        <begin position="161"/>
        <end position="180"/>
    </location>
</feature>
<feature type="transmembrane region" description="Helical" evidence="1">
    <location>
        <begin position="59"/>
        <end position="84"/>
    </location>
</feature>
<sequence length="182" mass="18981">MSQPRRPSHPDLSALGELTEDEKENFAERLRERVYVTFAALAVILTLLAHAHGLTAGTAAGSLTITAVGTVAAAWLAELIAHLAAHGGFPDRKHLGAMTRTSGSALVTIVFPLLALLAAGIGWWEVTTALRVGVGVLIGTLVVIAWLGVRRTALPWPARILALGMLAALAVGVVALKLLAHA</sequence>
<keyword evidence="1" id="KW-1133">Transmembrane helix</keyword>
<accession>A0ABV9HK14</accession>
<dbReference type="EMBL" id="JBHSFI010000005">
    <property type="protein sequence ID" value="MFC4630223.1"/>
    <property type="molecule type" value="Genomic_DNA"/>
</dbReference>
<comment type="caution">
    <text evidence="2">The sequence shown here is derived from an EMBL/GenBank/DDBJ whole genome shotgun (WGS) entry which is preliminary data.</text>
</comment>
<feature type="transmembrane region" description="Helical" evidence="1">
    <location>
        <begin position="34"/>
        <end position="53"/>
    </location>
</feature>
<organism evidence="2 3">
    <name type="scientific">Promicromonospora alba</name>
    <dbReference type="NCBI Taxonomy" id="1616110"/>
    <lineage>
        <taxon>Bacteria</taxon>
        <taxon>Bacillati</taxon>
        <taxon>Actinomycetota</taxon>
        <taxon>Actinomycetes</taxon>
        <taxon>Micrococcales</taxon>
        <taxon>Promicromonosporaceae</taxon>
        <taxon>Promicromonospora</taxon>
    </lineage>
</organism>
<evidence type="ECO:0000313" key="3">
    <source>
        <dbReference type="Proteomes" id="UP001596011"/>
    </source>
</evidence>
<reference evidence="3" key="1">
    <citation type="journal article" date="2019" name="Int. J. Syst. Evol. Microbiol.">
        <title>The Global Catalogue of Microorganisms (GCM) 10K type strain sequencing project: providing services to taxonomists for standard genome sequencing and annotation.</title>
        <authorList>
            <consortium name="The Broad Institute Genomics Platform"/>
            <consortium name="The Broad Institute Genome Sequencing Center for Infectious Disease"/>
            <person name="Wu L."/>
            <person name="Ma J."/>
        </authorList>
    </citation>
    <scope>NUCLEOTIDE SEQUENCE [LARGE SCALE GENOMIC DNA]</scope>
    <source>
        <strain evidence="3">CCUG 42722</strain>
    </source>
</reference>
<proteinExistence type="predicted"/>
<gene>
    <name evidence="2" type="ORF">ACFO6V_18390</name>
</gene>
<keyword evidence="1" id="KW-0812">Transmembrane</keyword>
<evidence type="ECO:0000256" key="1">
    <source>
        <dbReference type="SAM" id="Phobius"/>
    </source>
</evidence>
<feature type="transmembrane region" description="Helical" evidence="1">
    <location>
        <begin position="130"/>
        <end position="149"/>
    </location>
</feature>
<dbReference type="RefSeq" id="WP_377137722.1">
    <property type="nucleotide sequence ID" value="NZ_JBHSFI010000005.1"/>
</dbReference>
<feature type="transmembrane region" description="Helical" evidence="1">
    <location>
        <begin position="105"/>
        <end position="124"/>
    </location>
</feature>